<dbReference type="PANTHER" id="PTHR27008:SF537">
    <property type="entry name" value="OS11G0173432 PROTEIN"/>
    <property type="match status" value="1"/>
</dbReference>
<evidence type="ECO:0000313" key="30">
    <source>
        <dbReference type="Proteomes" id="UP000008810"/>
    </source>
</evidence>
<dbReference type="InterPro" id="IPR017441">
    <property type="entry name" value="Protein_kinase_ATP_BS"/>
</dbReference>
<dbReference type="Pfam" id="PF13855">
    <property type="entry name" value="LRR_8"/>
    <property type="match status" value="2"/>
</dbReference>
<dbReference type="FunFam" id="3.80.10.10:FF:000288">
    <property type="entry name" value="LRR receptor-like serine/threonine-protein kinase EFR"/>
    <property type="match status" value="1"/>
</dbReference>
<evidence type="ECO:0000256" key="1">
    <source>
        <dbReference type="ARBA" id="ARBA00004162"/>
    </source>
</evidence>
<keyword evidence="5" id="KW-1003">Cell membrane</keyword>
<keyword evidence="8" id="KW-0433">Leucine-rich repeat</keyword>
<keyword evidence="18" id="KW-0675">Receptor</keyword>
<dbReference type="EC" id="2.7.11.1" evidence="4"/>
<keyword evidence="17 26" id="KW-0472">Membrane</keyword>
<dbReference type="Pfam" id="PF12799">
    <property type="entry name" value="LRR_4"/>
    <property type="match status" value="1"/>
</dbReference>
<evidence type="ECO:0000256" key="20">
    <source>
        <dbReference type="ARBA" id="ARBA00047899"/>
    </source>
</evidence>
<evidence type="ECO:0000256" key="22">
    <source>
        <dbReference type="ARBA" id="ARBA00054320"/>
    </source>
</evidence>
<evidence type="ECO:0000256" key="4">
    <source>
        <dbReference type="ARBA" id="ARBA00012513"/>
    </source>
</evidence>
<dbReference type="FunFam" id="3.80.10.10:FF:000095">
    <property type="entry name" value="LRR receptor-like serine/threonine-protein kinase GSO1"/>
    <property type="match status" value="1"/>
</dbReference>
<reference evidence="29" key="3">
    <citation type="submission" date="2018-08" db="UniProtKB">
        <authorList>
            <consortium name="EnsemblPlants"/>
        </authorList>
    </citation>
    <scope>IDENTIFICATION</scope>
    <source>
        <strain evidence="29">cv. Bd21</strain>
    </source>
</reference>
<evidence type="ECO:0000256" key="17">
    <source>
        <dbReference type="ARBA" id="ARBA00023136"/>
    </source>
</evidence>
<evidence type="ECO:0000256" key="16">
    <source>
        <dbReference type="ARBA" id="ARBA00022989"/>
    </source>
</evidence>
<dbReference type="Proteomes" id="UP000008810">
    <property type="component" value="Chromosome 4"/>
</dbReference>
<evidence type="ECO:0000256" key="6">
    <source>
        <dbReference type="ARBA" id="ARBA00022527"/>
    </source>
</evidence>
<sequence>MKNPCRVTSLDLTNRGLVGQISPSLGNLSFLQNLHLPKNAFAADIPPSLGHLRRLRYLYLTNNTLQGRIPNFANCSHLKVLWLDRNNLVGQIPTEWPPNLQELNLANNNLSGTIPPSLANITTLESFHCGLNNLVGNVPNSFAKFSRQKYLFVSANRLTGRFQQAILNISTLVDLSLTENQITGELPSNLGNHLPNLQRLFLAANLFQGYIPNLFITASKLTLLDMSRNNFTGVVPSSIGKLTKLSWLNLEFNKLETHNKQDWKFRDSLANCTELQIFSIHGNRLEGHVPASLGNLSVNLRSLYLGDNELSGNFPAGLATLPNLNLLELQRNHFTGMVPEWIGNLKNLQQILLHGNKFTGFIPESVSNLSLLVQIFLDSNKFGGHLPPSLGNLQMLQTFSIFNNSFIGGVPKKIFQIPTLYDIDLSFNNLVGQLRTDIGNAKQLVNLALSSNKLSGDVPNTLGNCESLENILFGSNIFSGSIPISLGNIRSLKVLNFSDNNLSGPIPAYLGNLKLLEKLDLSFNHLEGEVPKNGIFSNATAIKIDANHRLYGGIQELHLLACSVMRSNLSKYKLSFVLKLVIPVVSMVSLVMVIVLQVFWRRKHKKRSLSLPSYGQGFPKVSFIDLARATDGFSTAKMIGRGSYGAVYEGKLFPDGNYVAIKVFNLETTGSQKSFIAECNALRSVRHRNLVHVLTACSSIDSNGNDFKALVYEFMPRGDLHKLLYSIQDESTSELSHITVAQRLSIVVDVADALEYLHHNSQETIVHCDMKPSNILLDDNLTAHVGDFGLAKFKVDSVVPNPADPYSTSSIAIRGTIGYVAPECATGGHVSSASDVYSFGIVLLEIFLRKRPTDDMFKDGLNIAKFVEMNFLARIAQIIDPELLQDPAATKESYWEFLVSMLNIGLCCTKLSPNERPMMQEVAPRLHGIKDSYLRGN</sequence>
<feature type="transmembrane region" description="Helical" evidence="26">
    <location>
        <begin position="576"/>
        <end position="600"/>
    </location>
</feature>
<reference evidence="28" key="2">
    <citation type="submission" date="2017-06" db="EMBL/GenBank/DDBJ databases">
        <title>WGS assembly of Brachypodium distachyon.</title>
        <authorList>
            <consortium name="The International Brachypodium Initiative"/>
            <person name="Lucas S."/>
            <person name="Harmon-Smith M."/>
            <person name="Lail K."/>
            <person name="Tice H."/>
            <person name="Grimwood J."/>
            <person name="Bruce D."/>
            <person name="Barry K."/>
            <person name="Shu S."/>
            <person name="Lindquist E."/>
            <person name="Wang M."/>
            <person name="Pitluck S."/>
            <person name="Vogel J.P."/>
            <person name="Garvin D.F."/>
            <person name="Mockler T.C."/>
            <person name="Schmutz J."/>
            <person name="Rokhsar D."/>
            <person name="Bevan M.W."/>
        </authorList>
    </citation>
    <scope>NUCLEOTIDE SEQUENCE</scope>
    <source>
        <strain evidence="28">Bd21</strain>
    </source>
</reference>
<accession>A0A0Q3ESK2</accession>
<keyword evidence="15 25" id="KW-0067">ATP-binding</keyword>
<keyword evidence="16 26" id="KW-1133">Transmembrane helix</keyword>
<dbReference type="GO" id="GO:0005789">
    <property type="term" value="C:endoplasmic reticulum membrane"/>
    <property type="evidence" value="ECO:0007669"/>
    <property type="project" value="UniProtKB-SubCell"/>
</dbReference>
<evidence type="ECO:0000256" key="8">
    <source>
        <dbReference type="ARBA" id="ARBA00022614"/>
    </source>
</evidence>
<dbReference type="FunFam" id="3.30.200.20:FF:000432">
    <property type="entry name" value="LRR receptor-like serine/threonine-protein kinase EFR"/>
    <property type="match status" value="1"/>
</dbReference>
<dbReference type="InterPro" id="IPR051809">
    <property type="entry name" value="Plant_receptor-like_S/T_kinase"/>
</dbReference>
<dbReference type="InterPro" id="IPR025875">
    <property type="entry name" value="Leu-rich_rpt_4"/>
</dbReference>
<dbReference type="InterPro" id="IPR001611">
    <property type="entry name" value="Leu-rich_rpt"/>
</dbReference>
<keyword evidence="14" id="KW-0418">Kinase</keyword>
<reference evidence="28 29" key="1">
    <citation type="journal article" date="2010" name="Nature">
        <title>Genome sequencing and analysis of the model grass Brachypodium distachyon.</title>
        <authorList>
            <consortium name="International Brachypodium Initiative"/>
        </authorList>
    </citation>
    <scope>NUCLEOTIDE SEQUENCE [LARGE SCALE GENOMIC DNA]</scope>
    <source>
        <strain evidence="28">Bd21</strain>
        <strain evidence="29">cv. Bd21</strain>
    </source>
</reference>
<dbReference type="SMART" id="SM00369">
    <property type="entry name" value="LRR_TYP"/>
    <property type="match status" value="7"/>
</dbReference>
<dbReference type="PROSITE" id="PS00107">
    <property type="entry name" value="PROTEIN_KINASE_ATP"/>
    <property type="match status" value="1"/>
</dbReference>
<dbReference type="AlphaFoldDB" id="A0A0Q3ESK2"/>
<evidence type="ECO:0000256" key="19">
    <source>
        <dbReference type="ARBA" id="ARBA00023180"/>
    </source>
</evidence>
<name>A0A0Q3ESK2_BRADI</name>
<evidence type="ECO:0000256" key="5">
    <source>
        <dbReference type="ARBA" id="ARBA00022475"/>
    </source>
</evidence>
<gene>
    <name evidence="29" type="primary">LOC100823619</name>
    <name evidence="28" type="ORF">BRADI_4g24457v3</name>
</gene>
<comment type="subcellular location">
    <subcellularLocation>
        <location evidence="1">Cell membrane</location>
        <topology evidence="1">Single-pass membrane protein</topology>
    </subcellularLocation>
    <subcellularLocation>
        <location evidence="2">Endoplasmic reticulum membrane</location>
        <topology evidence="2">Single-pass membrane protein</topology>
    </subcellularLocation>
    <subcellularLocation>
        <location evidence="3">Membrane</location>
        <topology evidence="3">Single-pass type I membrane protein</topology>
    </subcellularLocation>
</comment>
<dbReference type="FunFam" id="1.10.510.10:FF:000358">
    <property type="entry name" value="Putative leucine-rich repeat receptor-like serine/threonine-protein kinase"/>
    <property type="match status" value="1"/>
</dbReference>
<evidence type="ECO:0000256" key="21">
    <source>
        <dbReference type="ARBA" id="ARBA00048679"/>
    </source>
</evidence>
<comment type="catalytic activity">
    <reaction evidence="20">
        <text>L-threonyl-[protein] + ATP = O-phospho-L-threonyl-[protein] + ADP + H(+)</text>
        <dbReference type="Rhea" id="RHEA:46608"/>
        <dbReference type="Rhea" id="RHEA-COMP:11060"/>
        <dbReference type="Rhea" id="RHEA-COMP:11605"/>
        <dbReference type="ChEBI" id="CHEBI:15378"/>
        <dbReference type="ChEBI" id="CHEBI:30013"/>
        <dbReference type="ChEBI" id="CHEBI:30616"/>
        <dbReference type="ChEBI" id="CHEBI:61977"/>
        <dbReference type="ChEBI" id="CHEBI:456216"/>
        <dbReference type="EC" id="2.7.11.1"/>
    </reaction>
</comment>
<comment type="catalytic activity">
    <reaction evidence="21">
        <text>L-seryl-[protein] + ATP = O-phospho-L-seryl-[protein] + ADP + H(+)</text>
        <dbReference type="Rhea" id="RHEA:17989"/>
        <dbReference type="Rhea" id="RHEA-COMP:9863"/>
        <dbReference type="Rhea" id="RHEA-COMP:11604"/>
        <dbReference type="ChEBI" id="CHEBI:15378"/>
        <dbReference type="ChEBI" id="CHEBI:29999"/>
        <dbReference type="ChEBI" id="CHEBI:30616"/>
        <dbReference type="ChEBI" id="CHEBI:83421"/>
        <dbReference type="ChEBI" id="CHEBI:456216"/>
        <dbReference type="EC" id="2.7.11.1"/>
    </reaction>
</comment>
<dbReference type="InterPro" id="IPR003591">
    <property type="entry name" value="Leu-rich_rpt_typical-subtyp"/>
</dbReference>
<evidence type="ECO:0000256" key="24">
    <source>
        <dbReference type="ARBA" id="ARBA00072040"/>
    </source>
</evidence>
<evidence type="ECO:0000256" key="3">
    <source>
        <dbReference type="ARBA" id="ARBA00004479"/>
    </source>
</evidence>
<dbReference type="GO" id="GO:0005886">
    <property type="term" value="C:plasma membrane"/>
    <property type="evidence" value="ECO:0007669"/>
    <property type="project" value="UniProtKB-SubCell"/>
</dbReference>
<keyword evidence="13 25" id="KW-0547">Nucleotide-binding</keyword>
<keyword evidence="10 26" id="KW-0812">Transmembrane</keyword>
<keyword evidence="6" id="KW-0723">Serine/threonine-protein kinase</keyword>
<dbReference type="InterPro" id="IPR032675">
    <property type="entry name" value="LRR_dom_sf"/>
</dbReference>
<dbReference type="Gene3D" id="1.10.510.10">
    <property type="entry name" value="Transferase(Phosphotransferase) domain 1"/>
    <property type="match status" value="1"/>
</dbReference>
<dbReference type="SUPFAM" id="SSF52058">
    <property type="entry name" value="L domain-like"/>
    <property type="match status" value="2"/>
</dbReference>
<evidence type="ECO:0000256" key="18">
    <source>
        <dbReference type="ARBA" id="ARBA00023170"/>
    </source>
</evidence>
<dbReference type="OrthoDB" id="676979at2759"/>
<dbReference type="Gramene" id="KQJ89252">
    <property type="protein sequence ID" value="KQJ89252"/>
    <property type="gene ID" value="BRADI_4g24457v3"/>
</dbReference>
<comment type="function">
    <text evidence="22">Receptor kinase that detects X.oryzae pv. oryzae protein Ax21 to promote innate immunity. Following X.oryzae pv. oryzae protein Ax21 detection, undergoes cleavage, releasing the processed protein kinase Xa21 chain.</text>
</comment>
<evidence type="ECO:0000256" key="23">
    <source>
        <dbReference type="ARBA" id="ARBA00056628"/>
    </source>
</evidence>
<evidence type="ECO:0000259" key="27">
    <source>
        <dbReference type="PROSITE" id="PS50011"/>
    </source>
</evidence>
<dbReference type="SUPFAM" id="SSF56112">
    <property type="entry name" value="Protein kinase-like (PK-like)"/>
    <property type="match status" value="1"/>
</dbReference>
<evidence type="ECO:0000256" key="10">
    <source>
        <dbReference type="ARBA" id="ARBA00022692"/>
    </source>
</evidence>
<keyword evidence="30" id="KW-1185">Reference proteome</keyword>
<evidence type="ECO:0000256" key="14">
    <source>
        <dbReference type="ARBA" id="ARBA00022777"/>
    </source>
</evidence>
<feature type="domain" description="Protein kinase" evidence="27">
    <location>
        <begin position="633"/>
        <end position="934"/>
    </location>
</feature>
<organism evidence="28">
    <name type="scientific">Brachypodium distachyon</name>
    <name type="common">Purple false brome</name>
    <name type="synonym">Trachynia distachya</name>
    <dbReference type="NCBI Taxonomy" id="15368"/>
    <lineage>
        <taxon>Eukaryota</taxon>
        <taxon>Viridiplantae</taxon>
        <taxon>Streptophyta</taxon>
        <taxon>Embryophyta</taxon>
        <taxon>Tracheophyta</taxon>
        <taxon>Spermatophyta</taxon>
        <taxon>Magnoliopsida</taxon>
        <taxon>Liliopsida</taxon>
        <taxon>Poales</taxon>
        <taxon>Poaceae</taxon>
        <taxon>BOP clade</taxon>
        <taxon>Pooideae</taxon>
        <taxon>Stipodae</taxon>
        <taxon>Brachypodieae</taxon>
        <taxon>Brachypodium</taxon>
    </lineage>
</organism>
<evidence type="ECO:0000256" key="26">
    <source>
        <dbReference type="SAM" id="Phobius"/>
    </source>
</evidence>
<dbReference type="InterPro" id="IPR008271">
    <property type="entry name" value="Ser/Thr_kinase_AS"/>
</dbReference>
<dbReference type="PROSITE" id="PS50011">
    <property type="entry name" value="PROTEIN_KINASE_DOM"/>
    <property type="match status" value="1"/>
</dbReference>
<dbReference type="GO" id="GO:0005524">
    <property type="term" value="F:ATP binding"/>
    <property type="evidence" value="ECO:0007669"/>
    <property type="project" value="UniProtKB-UniRule"/>
</dbReference>
<dbReference type="EnsemblPlants" id="KQJ89252">
    <property type="protein sequence ID" value="KQJ89252"/>
    <property type="gene ID" value="BRADI_4g24457v3"/>
</dbReference>
<keyword evidence="12" id="KW-0677">Repeat</keyword>
<evidence type="ECO:0000313" key="29">
    <source>
        <dbReference type="EnsemblPlants" id="KQJ89252"/>
    </source>
</evidence>
<dbReference type="Pfam" id="PF00560">
    <property type="entry name" value="LRR_1"/>
    <property type="match status" value="3"/>
</dbReference>
<dbReference type="ExpressionAtlas" id="A0A0Q3ESK2">
    <property type="expression patterns" value="differential"/>
</dbReference>
<protein>
    <recommendedName>
        <fullName evidence="24">Receptor kinase-like protein Xa21</fullName>
        <ecNumber evidence="4">2.7.11.1</ecNumber>
    </recommendedName>
</protein>
<dbReference type="PROSITE" id="PS00108">
    <property type="entry name" value="PROTEIN_KINASE_ST"/>
    <property type="match status" value="1"/>
</dbReference>
<evidence type="ECO:0000256" key="9">
    <source>
        <dbReference type="ARBA" id="ARBA00022679"/>
    </source>
</evidence>
<feature type="binding site" evidence="25">
    <location>
        <position position="662"/>
    </location>
    <ligand>
        <name>ATP</name>
        <dbReference type="ChEBI" id="CHEBI:30616"/>
    </ligand>
</feature>
<dbReference type="Pfam" id="PF00069">
    <property type="entry name" value="Pkinase"/>
    <property type="match status" value="1"/>
</dbReference>
<evidence type="ECO:0000256" key="13">
    <source>
        <dbReference type="ARBA" id="ARBA00022741"/>
    </source>
</evidence>
<dbReference type="EMBL" id="CM000883">
    <property type="protein sequence ID" value="KQJ89252.1"/>
    <property type="molecule type" value="Genomic_DNA"/>
</dbReference>
<keyword evidence="9" id="KW-0808">Transferase</keyword>
<dbReference type="Gene3D" id="3.80.10.10">
    <property type="entry name" value="Ribonuclease Inhibitor"/>
    <property type="match status" value="4"/>
</dbReference>
<evidence type="ECO:0000256" key="2">
    <source>
        <dbReference type="ARBA" id="ARBA00004389"/>
    </source>
</evidence>
<proteinExistence type="predicted"/>
<dbReference type="SMART" id="SM00220">
    <property type="entry name" value="S_TKc"/>
    <property type="match status" value="1"/>
</dbReference>
<evidence type="ECO:0000256" key="25">
    <source>
        <dbReference type="PROSITE-ProRule" id="PRU10141"/>
    </source>
</evidence>
<dbReference type="Gene3D" id="3.30.200.20">
    <property type="entry name" value="Phosphorylase Kinase, domain 1"/>
    <property type="match status" value="1"/>
</dbReference>
<evidence type="ECO:0000256" key="11">
    <source>
        <dbReference type="ARBA" id="ARBA00022729"/>
    </source>
</evidence>
<keyword evidence="7" id="KW-0597">Phosphoprotein</keyword>
<keyword evidence="19" id="KW-0325">Glycoprotein</keyword>
<comment type="function">
    <text evidence="23">The processed protein kinase Xa21 chain released by protein cleavage after X.oryzae pv. oryzae protein Ax21 detection translocates into the nucleus where it can bind and regulate WRKY62, a transcription factor. Confers resistance to the bacterial pathogen X.oryzae pv. oryzae (Xoo).</text>
</comment>
<evidence type="ECO:0000313" key="28">
    <source>
        <dbReference type="EMBL" id="KQJ89252.1"/>
    </source>
</evidence>
<evidence type="ECO:0000256" key="7">
    <source>
        <dbReference type="ARBA" id="ARBA00022553"/>
    </source>
</evidence>
<evidence type="ECO:0000256" key="15">
    <source>
        <dbReference type="ARBA" id="ARBA00022840"/>
    </source>
</evidence>
<dbReference type="InterPro" id="IPR000719">
    <property type="entry name" value="Prot_kinase_dom"/>
</dbReference>
<dbReference type="PANTHER" id="PTHR27008">
    <property type="entry name" value="OS04G0122200 PROTEIN"/>
    <property type="match status" value="1"/>
</dbReference>
<keyword evidence="11" id="KW-0732">Signal</keyword>
<evidence type="ECO:0000256" key="12">
    <source>
        <dbReference type="ARBA" id="ARBA00022737"/>
    </source>
</evidence>
<dbReference type="GO" id="GO:0004674">
    <property type="term" value="F:protein serine/threonine kinase activity"/>
    <property type="evidence" value="ECO:0007669"/>
    <property type="project" value="UniProtKB-KW"/>
</dbReference>
<dbReference type="InterPro" id="IPR011009">
    <property type="entry name" value="Kinase-like_dom_sf"/>
</dbReference>